<protein>
    <submittedName>
        <fullName evidence="5">MarR family transcriptional regulator</fullName>
    </submittedName>
</protein>
<evidence type="ECO:0000256" key="3">
    <source>
        <dbReference type="ARBA" id="ARBA00023163"/>
    </source>
</evidence>
<reference evidence="6" key="1">
    <citation type="submission" date="2017-07" db="EMBL/GenBank/DDBJ databases">
        <title>Comparative genome mining reveals phylogenetic distribution patterns of secondary metabolites in Amycolatopsis.</title>
        <authorList>
            <person name="Adamek M."/>
            <person name="Alanjary M."/>
            <person name="Sales-Ortells H."/>
            <person name="Goodfellow M."/>
            <person name="Bull A.T."/>
            <person name="Kalinowski J."/>
            <person name="Ziemert N."/>
        </authorList>
    </citation>
    <scope>NUCLEOTIDE SEQUENCE [LARGE SCALE GENOMIC DNA]</scope>
    <source>
        <strain evidence="6">H5</strain>
    </source>
</reference>
<sequence>MEDDLAAARAVRSGVLRLARRLRGARSAHALSPAKVGVLGYLFRHGTGSPGEIAAADGQRPQALTKVFAELEAEGLITRAPNEHDGRGAVLTLTDRGTAALHDDMRERDEWLASALDELSGTEIGLLRLAAPLLERLADQPAPRPPEREHAEEDA</sequence>
<dbReference type="OrthoDB" id="3628964at2"/>
<dbReference type="Gene3D" id="1.10.287.100">
    <property type="match status" value="1"/>
</dbReference>
<evidence type="ECO:0000313" key="6">
    <source>
        <dbReference type="Proteomes" id="UP000215199"/>
    </source>
</evidence>
<dbReference type="Pfam" id="PF12802">
    <property type="entry name" value="MarR_2"/>
    <property type="match status" value="1"/>
</dbReference>
<evidence type="ECO:0000256" key="2">
    <source>
        <dbReference type="ARBA" id="ARBA00023125"/>
    </source>
</evidence>
<dbReference type="SMART" id="SM00347">
    <property type="entry name" value="HTH_MARR"/>
    <property type="match status" value="1"/>
</dbReference>
<dbReference type="Gene3D" id="1.10.10.10">
    <property type="entry name" value="Winged helix-like DNA-binding domain superfamily/Winged helix DNA-binding domain"/>
    <property type="match status" value="1"/>
</dbReference>
<dbReference type="InterPro" id="IPR052526">
    <property type="entry name" value="HTH-type_Bedaq_tolerance"/>
</dbReference>
<dbReference type="RefSeq" id="WP_093952010.1">
    <property type="nucleotide sequence ID" value="NZ_NMUL01000042.1"/>
</dbReference>
<keyword evidence="3" id="KW-0804">Transcription</keyword>
<dbReference type="PROSITE" id="PS50995">
    <property type="entry name" value="HTH_MARR_2"/>
    <property type="match status" value="1"/>
</dbReference>
<organism evidence="5 6">
    <name type="scientific">Amycolatopsis vastitatis</name>
    <dbReference type="NCBI Taxonomy" id="1905142"/>
    <lineage>
        <taxon>Bacteria</taxon>
        <taxon>Bacillati</taxon>
        <taxon>Actinomycetota</taxon>
        <taxon>Actinomycetes</taxon>
        <taxon>Pseudonocardiales</taxon>
        <taxon>Pseudonocardiaceae</taxon>
        <taxon>Amycolatopsis</taxon>
    </lineage>
</organism>
<dbReference type="Proteomes" id="UP000215199">
    <property type="component" value="Unassembled WGS sequence"/>
</dbReference>
<dbReference type="GO" id="GO:0003700">
    <property type="term" value="F:DNA-binding transcription factor activity"/>
    <property type="evidence" value="ECO:0007669"/>
    <property type="project" value="InterPro"/>
</dbReference>
<evidence type="ECO:0000313" key="5">
    <source>
        <dbReference type="EMBL" id="OXM62118.1"/>
    </source>
</evidence>
<dbReference type="GO" id="GO:0003677">
    <property type="term" value="F:DNA binding"/>
    <property type="evidence" value="ECO:0007669"/>
    <property type="project" value="UniProtKB-KW"/>
</dbReference>
<gene>
    <name evidence="5" type="ORF">CF165_35795</name>
</gene>
<dbReference type="AlphaFoldDB" id="A0A229ST55"/>
<evidence type="ECO:0000256" key="1">
    <source>
        <dbReference type="ARBA" id="ARBA00023015"/>
    </source>
</evidence>
<accession>A0A229ST55</accession>
<dbReference type="PANTHER" id="PTHR39515">
    <property type="entry name" value="CONSERVED PROTEIN"/>
    <property type="match status" value="1"/>
</dbReference>
<evidence type="ECO:0000259" key="4">
    <source>
        <dbReference type="PROSITE" id="PS50995"/>
    </source>
</evidence>
<keyword evidence="2" id="KW-0238">DNA-binding</keyword>
<dbReference type="PANTHER" id="PTHR39515:SF2">
    <property type="entry name" value="HTH-TYPE TRANSCRIPTIONAL REGULATOR RV0880"/>
    <property type="match status" value="1"/>
</dbReference>
<dbReference type="PROSITE" id="PS01117">
    <property type="entry name" value="HTH_MARR_1"/>
    <property type="match status" value="1"/>
</dbReference>
<feature type="domain" description="HTH marR-type" evidence="4">
    <location>
        <begin position="1"/>
        <end position="139"/>
    </location>
</feature>
<proteinExistence type="predicted"/>
<dbReference type="InterPro" id="IPR023187">
    <property type="entry name" value="Tscrpt_reg_MarR-type_CS"/>
</dbReference>
<keyword evidence="1" id="KW-0805">Transcription regulation</keyword>
<dbReference type="InterPro" id="IPR000835">
    <property type="entry name" value="HTH_MarR-typ"/>
</dbReference>
<dbReference type="InterPro" id="IPR036390">
    <property type="entry name" value="WH_DNA-bd_sf"/>
</dbReference>
<name>A0A229ST55_9PSEU</name>
<dbReference type="EMBL" id="NMUL01000042">
    <property type="protein sequence ID" value="OXM62118.1"/>
    <property type="molecule type" value="Genomic_DNA"/>
</dbReference>
<dbReference type="SUPFAM" id="SSF46785">
    <property type="entry name" value="Winged helix' DNA-binding domain"/>
    <property type="match status" value="1"/>
</dbReference>
<keyword evidence="6" id="KW-1185">Reference proteome</keyword>
<comment type="caution">
    <text evidence="5">The sequence shown here is derived from an EMBL/GenBank/DDBJ whole genome shotgun (WGS) entry which is preliminary data.</text>
</comment>
<dbReference type="InterPro" id="IPR036388">
    <property type="entry name" value="WH-like_DNA-bd_sf"/>
</dbReference>